<feature type="domain" description="Methyltransferase type 11" evidence="2">
    <location>
        <begin position="100"/>
        <end position="197"/>
    </location>
</feature>
<dbReference type="Proteomes" id="UP001596514">
    <property type="component" value="Unassembled WGS sequence"/>
</dbReference>
<dbReference type="Gene3D" id="3.40.50.150">
    <property type="entry name" value="Vaccinia Virus protein VP39"/>
    <property type="match status" value="1"/>
</dbReference>
<keyword evidence="1 3" id="KW-0808">Transferase</keyword>
<dbReference type="InterPro" id="IPR050447">
    <property type="entry name" value="Erg6_SMT_methyltransf"/>
</dbReference>
<dbReference type="SUPFAM" id="SSF53335">
    <property type="entry name" value="S-adenosyl-L-methionine-dependent methyltransferases"/>
    <property type="match status" value="1"/>
</dbReference>
<protein>
    <submittedName>
        <fullName evidence="3">SAM-dependent methyltransferase</fullName>
        <ecNumber evidence="3">2.1.1.-</ecNumber>
    </submittedName>
</protein>
<dbReference type="InterPro" id="IPR013216">
    <property type="entry name" value="Methyltransf_11"/>
</dbReference>
<dbReference type="EC" id="2.1.1.-" evidence="3"/>
<dbReference type="InterPro" id="IPR029063">
    <property type="entry name" value="SAM-dependent_MTases_sf"/>
</dbReference>
<name>A0ABW2T8Z9_9ACTN</name>
<dbReference type="EMBL" id="JBHTEE010000001">
    <property type="protein sequence ID" value="MFC7605088.1"/>
    <property type="molecule type" value="Genomic_DNA"/>
</dbReference>
<dbReference type="GO" id="GO:0032259">
    <property type="term" value="P:methylation"/>
    <property type="evidence" value="ECO:0007669"/>
    <property type="project" value="UniProtKB-KW"/>
</dbReference>
<proteinExistence type="predicted"/>
<accession>A0ABW2T8Z9</accession>
<dbReference type="Pfam" id="PF08241">
    <property type="entry name" value="Methyltransf_11"/>
    <property type="match status" value="1"/>
</dbReference>
<gene>
    <name evidence="3" type="ORF">ACFQVD_33765</name>
</gene>
<evidence type="ECO:0000313" key="3">
    <source>
        <dbReference type="EMBL" id="MFC7605088.1"/>
    </source>
</evidence>
<dbReference type="GO" id="GO:0008168">
    <property type="term" value="F:methyltransferase activity"/>
    <property type="evidence" value="ECO:0007669"/>
    <property type="project" value="UniProtKB-KW"/>
</dbReference>
<dbReference type="RefSeq" id="WP_343962481.1">
    <property type="nucleotide sequence ID" value="NZ_BAAAGK010000007.1"/>
</dbReference>
<sequence length="308" mass="33546">MSLDRLRARARDFTAAPGSLTTRDFHPNVESTRAVQAPSAKRVGEFYDRNGRVLTDIFAGSMHLGYWLGPDDDSDLKAATERLTEIMIIKLRAGAGDTVLDLGCGTGKPAVRLARTTGARVVGISVSTEDVAQATALAQAEGVADLVDFRVADAMDLPFEAGSFDAVLALGSIPHILDRTHVLKQVAQVLRPGGRLALTDAIKRGNEVDEMAVAILNEVLDAWRQASPVRASDYRRFGREAGLVIDEITDITEHTKYTYRKIYAEMDAYGELPPDMVRIHDHGEGVDWVEVENGPQPDGMMIAVAHRP</sequence>
<dbReference type="PANTHER" id="PTHR44068:SF11">
    <property type="entry name" value="GERANYL DIPHOSPHATE 2-C-METHYLTRANSFERASE"/>
    <property type="match status" value="1"/>
</dbReference>
<dbReference type="PANTHER" id="PTHR44068">
    <property type="entry name" value="ZGC:194242"/>
    <property type="match status" value="1"/>
</dbReference>
<reference evidence="4" key="1">
    <citation type="journal article" date="2019" name="Int. J. Syst. Evol. Microbiol.">
        <title>The Global Catalogue of Microorganisms (GCM) 10K type strain sequencing project: providing services to taxonomists for standard genome sequencing and annotation.</title>
        <authorList>
            <consortium name="The Broad Institute Genomics Platform"/>
            <consortium name="The Broad Institute Genome Sequencing Center for Infectious Disease"/>
            <person name="Wu L."/>
            <person name="Ma J."/>
        </authorList>
    </citation>
    <scope>NUCLEOTIDE SEQUENCE [LARGE SCALE GENOMIC DNA]</scope>
    <source>
        <strain evidence="4">JCM 10083</strain>
    </source>
</reference>
<keyword evidence="3" id="KW-0489">Methyltransferase</keyword>
<evidence type="ECO:0000256" key="1">
    <source>
        <dbReference type="ARBA" id="ARBA00022679"/>
    </source>
</evidence>
<organism evidence="3 4">
    <name type="scientific">Streptosporangium amethystogenes subsp. fukuiense</name>
    <dbReference type="NCBI Taxonomy" id="698418"/>
    <lineage>
        <taxon>Bacteria</taxon>
        <taxon>Bacillati</taxon>
        <taxon>Actinomycetota</taxon>
        <taxon>Actinomycetes</taxon>
        <taxon>Streptosporangiales</taxon>
        <taxon>Streptosporangiaceae</taxon>
        <taxon>Streptosporangium</taxon>
    </lineage>
</organism>
<comment type="caution">
    <text evidence="3">The sequence shown here is derived from an EMBL/GenBank/DDBJ whole genome shotgun (WGS) entry which is preliminary data.</text>
</comment>
<evidence type="ECO:0000259" key="2">
    <source>
        <dbReference type="Pfam" id="PF08241"/>
    </source>
</evidence>
<keyword evidence="4" id="KW-1185">Reference proteome</keyword>
<dbReference type="CDD" id="cd02440">
    <property type="entry name" value="AdoMet_MTases"/>
    <property type="match status" value="1"/>
</dbReference>
<evidence type="ECO:0000313" key="4">
    <source>
        <dbReference type="Proteomes" id="UP001596514"/>
    </source>
</evidence>